<keyword evidence="2" id="KW-0472">Membrane</keyword>
<dbReference type="Proteomes" id="UP000472240">
    <property type="component" value="Chromosome 18"/>
</dbReference>
<feature type="transmembrane region" description="Helical" evidence="2">
    <location>
        <begin position="27"/>
        <end position="49"/>
    </location>
</feature>
<evidence type="ECO:0000313" key="4">
    <source>
        <dbReference type="Proteomes" id="UP000472240"/>
    </source>
</evidence>
<proteinExistence type="predicted"/>
<dbReference type="GeneTree" id="ENSGT00960000192381"/>
<reference evidence="3 4" key="1">
    <citation type="journal article" date="2015" name="Annu Rev Anim Biosci">
        <title>The Genome 10K Project: a way forward.</title>
        <authorList>
            <person name="Koepfli K.P."/>
            <person name="Paten B."/>
            <person name="O'Brien S.J."/>
            <person name="Koepfli K.P."/>
            <person name="Paten B."/>
            <person name="Antunes A."/>
            <person name="Belov K."/>
            <person name="Bustamante C."/>
            <person name="Castoe T.A."/>
            <person name="Clawson H."/>
            <person name="Crawford A.J."/>
            <person name="Diekhans M."/>
            <person name="Distel D."/>
            <person name="Durbin R."/>
            <person name="Earl D."/>
            <person name="Fujita M.K."/>
            <person name="Gamble T."/>
            <person name="Georges A."/>
            <person name="Gemmell N."/>
            <person name="Gilbert M.T."/>
            <person name="Graves J.M."/>
            <person name="Green R.E."/>
            <person name="Hickey G."/>
            <person name="Jarvis E.D."/>
            <person name="Johnson W."/>
            <person name="Komissarov A."/>
            <person name="Korf I."/>
            <person name="Kuhn R."/>
            <person name="Larkin D.M."/>
            <person name="Lewin H."/>
            <person name="Lopez J.V."/>
            <person name="Ma J."/>
            <person name="Marques-Bonet T."/>
            <person name="Miller W."/>
            <person name="Murphy R."/>
            <person name="Pevzner P."/>
            <person name="Shapiro B."/>
            <person name="Steiner C."/>
            <person name="Tamazian G."/>
            <person name="Venkatesh B."/>
            <person name="Wang J."/>
            <person name="Wayne R."/>
            <person name="Wiley E."/>
            <person name="Yang H."/>
            <person name="Zhang G."/>
            <person name="Haussler D."/>
            <person name="Ryder O."/>
            <person name="O'Brien S.J."/>
        </authorList>
    </citation>
    <scope>NUCLEOTIDE SEQUENCE</scope>
</reference>
<accession>A0A671G232</accession>
<feature type="region of interest" description="Disordered" evidence="1">
    <location>
        <begin position="57"/>
        <end position="90"/>
    </location>
</feature>
<evidence type="ECO:0000256" key="2">
    <source>
        <dbReference type="SAM" id="Phobius"/>
    </source>
</evidence>
<reference evidence="4" key="3">
    <citation type="submission" date="2018-12" db="EMBL/GenBank/DDBJ databases">
        <title>G10K-VGP greater horseshoe bat female genome, primary haplotype.</title>
        <authorList>
            <person name="Teeling E."/>
            <person name="Myers G."/>
            <person name="Vernes S."/>
            <person name="Pippel M."/>
            <person name="Winkler S."/>
            <person name="Fedrigo O."/>
            <person name="Rhie A."/>
            <person name="Koren S."/>
            <person name="Phillippy A."/>
            <person name="Lewin H."/>
            <person name="Damas J."/>
            <person name="Howe K."/>
            <person name="Mountcastle J."/>
            <person name="Jarvis E.D."/>
        </authorList>
    </citation>
    <scope>NUCLEOTIDE SEQUENCE [LARGE SCALE GENOMIC DNA]</scope>
</reference>
<evidence type="ECO:0000313" key="3">
    <source>
        <dbReference type="Ensembl" id="ENSRFEP00010028992.1"/>
    </source>
</evidence>
<dbReference type="Ensembl" id="ENSRFET00010031472.1">
    <property type="protein sequence ID" value="ENSRFEP00010028992.1"/>
    <property type="gene ID" value="ENSRFEG00010019258.1"/>
</dbReference>
<dbReference type="InParanoid" id="A0A671G232"/>
<feature type="compositionally biased region" description="Basic and acidic residues" evidence="1">
    <location>
        <begin position="80"/>
        <end position="90"/>
    </location>
</feature>
<keyword evidence="2" id="KW-0812">Transmembrane</keyword>
<name>A0A671G232_RHIFE</name>
<keyword evidence="4" id="KW-1185">Reference proteome</keyword>
<reference evidence="3" key="4">
    <citation type="submission" date="2025-08" db="UniProtKB">
        <authorList>
            <consortium name="Ensembl"/>
        </authorList>
    </citation>
    <scope>IDENTIFICATION</scope>
</reference>
<reference evidence="3 4" key="2">
    <citation type="journal article" date="2018" name="Annu Rev Anim Biosci">
        <title>Bat Biology, Genomes, and the Bat1K Project: To Generate Chromosome-Level Genomes for All Living Bat Species.</title>
        <authorList>
            <person name="Teeling E.C."/>
            <person name="Vernes S.C."/>
            <person name="Davalos L.M."/>
            <person name="Ray D.A."/>
            <person name="Gilbert M.T.P."/>
            <person name="Myers E."/>
        </authorList>
    </citation>
    <scope>NUCLEOTIDE SEQUENCE</scope>
</reference>
<reference evidence="3" key="5">
    <citation type="submission" date="2025-09" db="UniProtKB">
        <authorList>
            <consortium name="Ensembl"/>
        </authorList>
    </citation>
    <scope>IDENTIFICATION</scope>
</reference>
<protein>
    <submittedName>
        <fullName evidence="3">Uncharacterized protein</fullName>
    </submittedName>
</protein>
<sequence>MSLLRPRPCACVPPPSDCPLPLSRPGFLFALQVAGSVAVAALALGTWLWGRRHHEDTAQAAARRADGSSGNPFYSNVLPRPREAPKKTEAWPVERKVLDIPREDQKDQSFYSIYFPQPPRPAPAAFGSQTLPVRHPISTVRISSGAGSSGQPRPRGFLEV</sequence>
<evidence type="ECO:0000256" key="1">
    <source>
        <dbReference type="SAM" id="MobiDB-lite"/>
    </source>
</evidence>
<feature type="compositionally biased region" description="Polar residues" evidence="1">
    <location>
        <begin position="140"/>
        <end position="151"/>
    </location>
</feature>
<dbReference type="AlphaFoldDB" id="A0A671G232"/>
<keyword evidence="2" id="KW-1133">Transmembrane helix</keyword>
<organism evidence="3 4">
    <name type="scientific">Rhinolophus ferrumequinum</name>
    <name type="common">Greater horseshoe bat</name>
    <dbReference type="NCBI Taxonomy" id="59479"/>
    <lineage>
        <taxon>Eukaryota</taxon>
        <taxon>Metazoa</taxon>
        <taxon>Chordata</taxon>
        <taxon>Craniata</taxon>
        <taxon>Vertebrata</taxon>
        <taxon>Euteleostomi</taxon>
        <taxon>Mammalia</taxon>
        <taxon>Eutheria</taxon>
        <taxon>Laurasiatheria</taxon>
        <taxon>Chiroptera</taxon>
        <taxon>Yinpterochiroptera</taxon>
        <taxon>Rhinolophoidea</taxon>
        <taxon>Rhinolophidae</taxon>
        <taxon>Rhinolophinae</taxon>
        <taxon>Rhinolophus</taxon>
    </lineage>
</organism>
<feature type="region of interest" description="Disordered" evidence="1">
    <location>
        <begin position="140"/>
        <end position="160"/>
    </location>
</feature>